<evidence type="ECO:0000259" key="2">
    <source>
        <dbReference type="Pfam" id="PF20152"/>
    </source>
</evidence>
<feature type="transmembrane region" description="Helical" evidence="1">
    <location>
        <begin position="95"/>
        <end position="113"/>
    </location>
</feature>
<dbReference type="PANTHER" id="PTHR40465:SF1">
    <property type="entry name" value="DUF6534 DOMAIN-CONTAINING PROTEIN"/>
    <property type="match status" value="1"/>
</dbReference>
<keyword evidence="1" id="KW-0812">Transmembrane</keyword>
<gene>
    <name evidence="3" type="ORF">DFH07DRAFT_1056768</name>
</gene>
<keyword evidence="1" id="KW-1133">Transmembrane helix</keyword>
<evidence type="ECO:0000256" key="1">
    <source>
        <dbReference type="SAM" id="Phobius"/>
    </source>
</evidence>
<dbReference type="Pfam" id="PF20152">
    <property type="entry name" value="DUF6534"/>
    <property type="match status" value="1"/>
</dbReference>
<keyword evidence="4" id="KW-1185">Reference proteome</keyword>
<comment type="caution">
    <text evidence="3">The sequence shown here is derived from an EMBL/GenBank/DDBJ whole genome shotgun (WGS) entry which is preliminary data.</text>
</comment>
<dbReference type="EMBL" id="JARJLG010000013">
    <property type="protein sequence ID" value="KAJ7776062.1"/>
    <property type="molecule type" value="Genomic_DNA"/>
</dbReference>
<dbReference type="AlphaFoldDB" id="A0AAD7NV45"/>
<evidence type="ECO:0000313" key="4">
    <source>
        <dbReference type="Proteomes" id="UP001215280"/>
    </source>
</evidence>
<feature type="transmembrane region" description="Helical" evidence="1">
    <location>
        <begin position="20"/>
        <end position="42"/>
    </location>
</feature>
<sequence>MDPGANYPPGLAIVQLSGPLIVADLGDWGLTGAMIVQLYLYYVAFPNDTRFTKCLVYIVCCLQLVQVIMASLDAFSNFGYGFGDIVALTKIDLSWFSGPIISGIVSFIVQSFYAFRLYNFSKSRIIPVLIVVASLAFVVPAFMIGRICLEVGVFTELNTRRISIIGGVWLSGAALVDVIIAVSMTYYLIMSDTGFRQTHAMVTKLIRSTIQTGSLTASVAVVTVILFFAFPEKGYYLTPITFMPGLYANAMLALLNSRLKILGNGSTFSTADTMSFPAFMRSAGTTSSAGPQPAAIVSLQREAFSNEEIEPSMEMKSMQNPDIGARV</sequence>
<proteinExistence type="predicted"/>
<evidence type="ECO:0000313" key="3">
    <source>
        <dbReference type="EMBL" id="KAJ7776062.1"/>
    </source>
</evidence>
<feature type="transmembrane region" description="Helical" evidence="1">
    <location>
        <begin position="236"/>
        <end position="255"/>
    </location>
</feature>
<accession>A0AAD7NV45</accession>
<feature type="transmembrane region" description="Helical" evidence="1">
    <location>
        <begin position="210"/>
        <end position="230"/>
    </location>
</feature>
<name>A0AAD7NV45_9AGAR</name>
<feature type="transmembrane region" description="Helical" evidence="1">
    <location>
        <begin position="54"/>
        <end position="75"/>
    </location>
</feature>
<organism evidence="3 4">
    <name type="scientific">Mycena maculata</name>
    <dbReference type="NCBI Taxonomy" id="230809"/>
    <lineage>
        <taxon>Eukaryota</taxon>
        <taxon>Fungi</taxon>
        <taxon>Dikarya</taxon>
        <taxon>Basidiomycota</taxon>
        <taxon>Agaricomycotina</taxon>
        <taxon>Agaricomycetes</taxon>
        <taxon>Agaricomycetidae</taxon>
        <taxon>Agaricales</taxon>
        <taxon>Marasmiineae</taxon>
        <taxon>Mycenaceae</taxon>
        <taxon>Mycena</taxon>
    </lineage>
</organism>
<feature type="transmembrane region" description="Helical" evidence="1">
    <location>
        <begin position="125"/>
        <end position="144"/>
    </location>
</feature>
<dbReference type="InterPro" id="IPR045339">
    <property type="entry name" value="DUF6534"/>
</dbReference>
<dbReference type="Proteomes" id="UP001215280">
    <property type="component" value="Unassembled WGS sequence"/>
</dbReference>
<feature type="domain" description="DUF6534" evidence="2">
    <location>
        <begin position="173"/>
        <end position="258"/>
    </location>
</feature>
<reference evidence="3" key="1">
    <citation type="submission" date="2023-03" db="EMBL/GenBank/DDBJ databases">
        <title>Massive genome expansion in bonnet fungi (Mycena s.s.) driven by repeated elements and novel gene families across ecological guilds.</title>
        <authorList>
            <consortium name="Lawrence Berkeley National Laboratory"/>
            <person name="Harder C.B."/>
            <person name="Miyauchi S."/>
            <person name="Viragh M."/>
            <person name="Kuo A."/>
            <person name="Thoen E."/>
            <person name="Andreopoulos B."/>
            <person name="Lu D."/>
            <person name="Skrede I."/>
            <person name="Drula E."/>
            <person name="Henrissat B."/>
            <person name="Morin E."/>
            <person name="Kohler A."/>
            <person name="Barry K."/>
            <person name="LaButti K."/>
            <person name="Morin E."/>
            <person name="Salamov A."/>
            <person name="Lipzen A."/>
            <person name="Mereny Z."/>
            <person name="Hegedus B."/>
            <person name="Baldrian P."/>
            <person name="Stursova M."/>
            <person name="Weitz H."/>
            <person name="Taylor A."/>
            <person name="Grigoriev I.V."/>
            <person name="Nagy L.G."/>
            <person name="Martin F."/>
            <person name="Kauserud H."/>
        </authorList>
    </citation>
    <scope>NUCLEOTIDE SEQUENCE</scope>
    <source>
        <strain evidence="3">CBHHK188m</strain>
    </source>
</reference>
<protein>
    <recommendedName>
        <fullName evidence="2">DUF6534 domain-containing protein</fullName>
    </recommendedName>
</protein>
<dbReference type="PANTHER" id="PTHR40465">
    <property type="entry name" value="CHROMOSOME 1, WHOLE GENOME SHOTGUN SEQUENCE"/>
    <property type="match status" value="1"/>
</dbReference>
<feature type="transmembrane region" description="Helical" evidence="1">
    <location>
        <begin position="164"/>
        <end position="189"/>
    </location>
</feature>
<keyword evidence="1" id="KW-0472">Membrane</keyword>